<evidence type="ECO:0008006" key="4">
    <source>
        <dbReference type="Google" id="ProtNLM"/>
    </source>
</evidence>
<keyword evidence="1" id="KW-1133">Transmembrane helix</keyword>
<dbReference type="EMBL" id="JAVREL010000008">
    <property type="protein sequence ID" value="MDT0343998.1"/>
    <property type="molecule type" value="Genomic_DNA"/>
</dbReference>
<keyword evidence="1" id="KW-0472">Membrane</keyword>
<proteinExistence type="predicted"/>
<feature type="transmembrane region" description="Helical" evidence="1">
    <location>
        <begin position="39"/>
        <end position="58"/>
    </location>
</feature>
<accession>A0ABU2MQV4</accession>
<evidence type="ECO:0000313" key="3">
    <source>
        <dbReference type="Proteomes" id="UP001183246"/>
    </source>
</evidence>
<dbReference type="Proteomes" id="UP001183246">
    <property type="component" value="Unassembled WGS sequence"/>
</dbReference>
<comment type="caution">
    <text evidence="2">The sequence shown here is derived from an EMBL/GenBank/DDBJ whole genome shotgun (WGS) entry which is preliminary data.</text>
</comment>
<feature type="transmembrane region" description="Helical" evidence="1">
    <location>
        <begin position="12"/>
        <end position="33"/>
    </location>
</feature>
<name>A0ABU2MQV4_9ACTN</name>
<evidence type="ECO:0000313" key="2">
    <source>
        <dbReference type="EMBL" id="MDT0343998.1"/>
    </source>
</evidence>
<gene>
    <name evidence="2" type="ORF">RM590_15430</name>
</gene>
<keyword evidence="3" id="KW-1185">Reference proteome</keyword>
<organism evidence="2 3">
    <name type="scientific">Streptomyces litchfieldiae</name>
    <dbReference type="NCBI Taxonomy" id="3075543"/>
    <lineage>
        <taxon>Bacteria</taxon>
        <taxon>Bacillati</taxon>
        <taxon>Actinomycetota</taxon>
        <taxon>Actinomycetes</taxon>
        <taxon>Kitasatosporales</taxon>
        <taxon>Streptomycetaceae</taxon>
        <taxon>Streptomyces</taxon>
    </lineage>
</organism>
<evidence type="ECO:0000256" key="1">
    <source>
        <dbReference type="SAM" id="Phobius"/>
    </source>
</evidence>
<reference evidence="3" key="1">
    <citation type="submission" date="2023-07" db="EMBL/GenBank/DDBJ databases">
        <title>30 novel species of actinomycetes from the DSMZ collection.</title>
        <authorList>
            <person name="Nouioui I."/>
        </authorList>
    </citation>
    <scope>NUCLEOTIDE SEQUENCE [LARGE SCALE GENOMIC DNA]</scope>
    <source>
        <strain evidence="3">DSM 44938</strain>
    </source>
</reference>
<keyword evidence="1" id="KW-0812">Transmembrane</keyword>
<dbReference type="RefSeq" id="WP_311705134.1">
    <property type="nucleotide sequence ID" value="NZ_JAVREL010000008.1"/>
</dbReference>
<sequence>MSKHRTDNRRRGRAAVRSLVVGVVAVGAGVVAVPVGLPGYAVGPVLAVGLLALWRGAVRALDHRRAGAEIFMIRERGLINRRAGTARAVPWQEIDEVAIVDRVRALSRLLGHDVVCRVRLTGGEVLRVTGYTENARDLAGTIADQAGRRDSVRTLQRAG</sequence>
<protein>
    <recommendedName>
        <fullName evidence="4">PH domain-containing protein</fullName>
    </recommendedName>
</protein>